<dbReference type="Proteomes" id="UP000033115">
    <property type="component" value="Chromosome"/>
</dbReference>
<dbReference type="KEGG" id="csq:CSCA_4624"/>
<dbReference type="EMBL" id="CP009933">
    <property type="protein sequence ID" value="AKA71749.1"/>
    <property type="molecule type" value="Genomic_DNA"/>
</dbReference>
<evidence type="ECO:0000313" key="1">
    <source>
        <dbReference type="EMBL" id="AKA71749.1"/>
    </source>
</evidence>
<sequence length="40" mass="4887">MKVNNIHIYSTKIILYFNEIIKYYPEIKLELKNDDRSVNL</sequence>
<dbReference type="HOGENOM" id="CLU_3287603_0_0_9"/>
<keyword evidence="2" id="KW-1185">Reference proteome</keyword>
<accession>A0A0E3K473</accession>
<proteinExistence type="predicted"/>
<dbReference type="STRING" id="1548.CSCA_4624"/>
<name>A0A0E3K473_CLOSL</name>
<gene>
    <name evidence="1" type="ORF">CSCA_4624</name>
</gene>
<dbReference type="AlphaFoldDB" id="A0A0E3K473"/>
<evidence type="ECO:0000313" key="2">
    <source>
        <dbReference type="Proteomes" id="UP000033115"/>
    </source>
</evidence>
<reference evidence="1 2" key="1">
    <citation type="journal article" date="2015" name="J. Biotechnol.">
        <title>Complete genome sequence of a malodorant-producing acetogen, Clostridium scatologenes ATCC 25775(T).</title>
        <authorList>
            <person name="Zhu Z."/>
            <person name="Guo T."/>
            <person name="Zheng H."/>
            <person name="Song T."/>
            <person name="Ouyang P."/>
            <person name="Xie J."/>
        </authorList>
    </citation>
    <scope>NUCLEOTIDE SEQUENCE [LARGE SCALE GENOMIC DNA]</scope>
    <source>
        <strain evidence="1 2">ATCC 25775</strain>
    </source>
</reference>
<protein>
    <submittedName>
        <fullName evidence="1">Uncharacterized protein</fullName>
    </submittedName>
</protein>
<organism evidence="1 2">
    <name type="scientific">Clostridium scatologenes</name>
    <dbReference type="NCBI Taxonomy" id="1548"/>
    <lineage>
        <taxon>Bacteria</taxon>
        <taxon>Bacillati</taxon>
        <taxon>Bacillota</taxon>
        <taxon>Clostridia</taxon>
        <taxon>Eubacteriales</taxon>
        <taxon>Clostridiaceae</taxon>
        <taxon>Clostridium</taxon>
    </lineage>
</organism>